<sequence>MPIRFQCQFIFMLFFKLNHKSINDTINAEKLADPAKRADVESMDPLLFLILLKQDNNNNSKFL</sequence>
<dbReference type="EMBL" id="LFXJ01000005">
    <property type="protein sequence ID" value="KMY32160.1"/>
    <property type="molecule type" value="Genomic_DNA"/>
</dbReference>
<evidence type="ECO:0000313" key="2">
    <source>
        <dbReference type="Proteomes" id="UP000037326"/>
    </source>
</evidence>
<reference evidence="2" key="1">
    <citation type="submission" date="2015-07" db="EMBL/GenBank/DDBJ databases">
        <authorList>
            <consortium name="Consortium for Microbial Forensics and Genomics (microFORGE)"/>
            <person name="Knight B.M."/>
            <person name="Roberts D.P."/>
            <person name="Lin D."/>
            <person name="Hari K."/>
            <person name="Fletcher J."/>
            <person name="Melcher U."/>
            <person name="Blagden T."/>
            <person name="Winegar R.A."/>
        </authorList>
    </citation>
    <scope>NUCLEOTIDE SEQUENCE [LARGE SCALE GENOMIC DNA]</scope>
    <source>
        <strain evidence="2">DSM 23493</strain>
    </source>
</reference>
<protein>
    <submittedName>
        <fullName evidence="1">Uncharacterized protein</fullName>
    </submittedName>
</protein>
<name>A0A0K9FCH8_9BACI</name>
<evidence type="ECO:0000313" key="1">
    <source>
        <dbReference type="EMBL" id="KMY32160.1"/>
    </source>
</evidence>
<gene>
    <name evidence="1" type="ORF">ACZ11_08375</name>
</gene>
<dbReference type="Proteomes" id="UP000037326">
    <property type="component" value="Unassembled WGS sequence"/>
</dbReference>
<dbReference type="PATRIC" id="fig|582475.4.peg.1211"/>
<dbReference type="AlphaFoldDB" id="A0A0K9FCH8"/>
<comment type="caution">
    <text evidence="1">The sequence shown here is derived from an EMBL/GenBank/DDBJ whole genome shotgun (WGS) entry which is preliminary data.</text>
</comment>
<accession>A0A0K9FCH8</accession>
<proteinExistence type="predicted"/>
<organism evidence="1 2">
    <name type="scientific">Lysinibacillus xylanilyticus</name>
    <dbReference type="NCBI Taxonomy" id="582475"/>
    <lineage>
        <taxon>Bacteria</taxon>
        <taxon>Bacillati</taxon>
        <taxon>Bacillota</taxon>
        <taxon>Bacilli</taxon>
        <taxon>Bacillales</taxon>
        <taxon>Bacillaceae</taxon>
        <taxon>Lysinibacillus</taxon>
    </lineage>
</organism>